<dbReference type="VEuPathDB" id="VectorBase:ASIC012599"/>
<dbReference type="Proteomes" id="UP000030765">
    <property type="component" value="Unassembled WGS sequence"/>
</dbReference>
<dbReference type="EMBL" id="KE525284">
    <property type="protein sequence ID" value="KFB44707.1"/>
    <property type="molecule type" value="Genomic_DNA"/>
</dbReference>
<organism evidence="2">
    <name type="scientific">Anopheles sinensis</name>
    <name type="common">Mosquito</name>
    <dbReference type="NCBI Taxonomy" id="74873"/>
    <lineage>
        <taxon>Eukaryota</taxon>
        <taxon>Metazoa</taxon>
        <taxon>Ecdysozoa</taxon>
        <taxon>Arthropoda</taxon>
        <taxon>Hexapoda</taxon>
        <taxon>Insecta</taxon>
        <taxon>Pterygota</taxon>
        <taxon>Neoptera</taxon>
        <taxon>Endopterygota</taxon>
        <taxon>Diptera</taxon>
        <taxon>Nematocera</taxon>
        <taxon>Culicoidea</taxon>
        <taxon>Culicidae</taxon>
        <taxon>Anophelinae</taxon>
        <taxon>Anopheles</taxon>
    </lineage>
</organism>
<feature type="signal peptide" evidence="1">
    <location>
        <begin position="1"/>
        <end position="21"/>
    </location>
</feature>
<dbReference type="AlphaFoldDB" id="A0A084W3B3"/>
<evidence type="ECO:0000313" key="3">
    <source>
        <dbReference type="EnsemblMetazoa" id="ASIC012599-PA"/>
    </source>
</evidence>
<evidence type="ECO:0000313" key="4">
    <source>
        <dbReference type="Proteomes" id="UP000030765"/>
    </source>
</evidence>
<name>A0A084W3B3_ANOSI</name>
<reference evidence="2 4" key="1">
    <citation type="journal article" date="2014" name="BMC Genomics">
        <title>Genome sequence of Anopheles sinensis provides insight into genetics basis of mosquito competence for malaria parasites.</title>
        <authorList>
            <person name="Zhou D."/>
            <person name="Zhang D."/>
            <person name="Ding G."/>
            <person name="Shi L."/>
            <person name="Hou Q."/>
            <person name="Ye Y."/>
            <person name="Xu Y."/>
            <person name="Zhou H."/>
            <person name="Xiong C."/>
            <person name="Li S."/>
            <person name="Yu J."/>
            <person name="Hong S."/>
            <person name="Yu X."/>
            <person name="Zou P."/>
            <person name="Chen C."/>
            <person name="Chang X."/>
            <person name="Wang W."/>
            <person name="Lv Y."/>
            <person name="Sun Y."/>
            <person name="Ma L."/>
            <person name="Shen B."/>
            <person name="Zhu C."/>
        </authorList>
    </citation>
    <scope>NUCLEOTIDE SEQUENCE [LARGE SCALE GENOMIC DNA]</scope>
</reference>
<proteinExistence type="predicted"/>
<feature type="chain" id="PRO_5001784471" evidence="1">
    <location>
        <begin position="22"/>
        <end position="514"/>
    </location>
</feature>
<protein>
    <submittedName>
        <fullName evidence="2 3">Uncharacterized protein</fullName>
    </submittedName>
</protein>
<evidence type="ECO:0000256" key="1">
    <source>
        <dbReference type="SAM" id="SignalP"/>
    </source>
</evidence>
<evidence type="ECO:0000313" key="2">
    <source>
        <dbReference type="EMBL" id="KFB44707.1"/>
    </source>
</evidence>
<dbReference type="EnsemblMetazoa" id="ASIC012599-RA">
    <property type="protein sequence ID" value="ASIC012599-PA"/>
    <property type="gene ID" value="ASIC012599"/>
</dbReference>
<keyword evidence="1" id="KW-0732">Signal</keyword>
<keyword evidence="4" id="KW-1185">Reference proteome</keyword>
<gene>
    <name evidence="2" type="ORF">ZHAS_00012599</name>
</gene>
<dbReference type="VEuPathDB" id="VectorBase:ASIS023657"/>
<dbReference type="OrthoDB" id="7735053at2759"/>
<accession>A0A084W3B3</accession>
<dbReference type="EMBL" id="ATLV01019903">
    <property type="status" value="NOT_ANNOTATED_CDS"/>
    <property type="molecule type" value="Genomic_DNA"/>
</dbReference>
<dbReference type="OMA" id="NCNGRYG"/>
<reference evidence="3" key="2">
    <citation type="submission" date="2020-05" db="UniProtKB">
        <authorList>
            <consortium name="EnsemblMetazoa"/>
        </authorList>
    </citation>
    <scope>IDENTIFICATION</scope>
</reference>
<sequence length="514" mass="55368">MVKWAAVSAILVSLLFGLSHASPDLGLDIEIDFVTRNSPNINAAASLVGEVSGNLQGAIGGYQIPRFNGVTSLIQSGDSLVKLVNVITGPVNDVLRNISVIARERQTAPSCMFATINATIDRAYAVLDTAPTLVTNIVSSTSTQNGNAITSAVATLLDALTQITTNLDALYKQVVAVLAAGTVTSSTVSANIQINTLIQLSGSIAVSTTMQRALTTTVQAVRTAFEQANNILTSYNNDLGNAFTSVNNTQRDYYNQIVSRVQSFQSKVTSDTSSGINEIFSTQSRLNEFIQDQSTRTQAQALRDAMISFNTSYRAVQDDYFQKLQTQITQVYTGTDGFVKSTVLQLTNIVNATNFRLAATMSFGGPYAGNCNGRYGGTITSLQNSMRDVLNRALNEYANTGYTDSFVSEYNQVMREQTRYINTRVNFCLNLGSTSSSAIIKAGIARCFTETVAMITTLLQDITFETKLVLAAVNLEGLAMIQRAESTASLVYHGLMAKSQSLDMLLAMCQTTNS</sequence>